<keyword evidence="2" id="KW-0812">Transmembrane</keyword>
<dbReference type="Pfam" id="PF08448">
    <property type="entry name" value="PAS_4"/>
    <property type="match status" value="1"/>
</dbReference>
<evidence type="ECO:0000259" key="4">
    <source>
        <dbReference type="PROSITE" id="PS50883"/>
    </source>
</evidence>
<dbReference type="Pfam" id="PF00155">
    <property type="entry name" value="Aminotran_1_2"/>
    <property type="match status" value="1"/>
</dbReference>
<feature type="transmembrane region" description="Helical" evidence="2">
    <location>
        <begin position="57"/>
        <end position="75"/>
    </location>
</feature>
<feature type="transmembrane region" description="Helical" evidence="2">
    <location>
        <begin position="158"/>
        <end position="178"/>
    </location>
</feature>
<feature type="transmembrane region" description="Helical" evidence="2">
    <location>
        <begin position="259"/>
        <end position="278"/>
    </location>
</feature>
<feature type="transmembrane region" description="Helical" evidence="2">
    <location>
        <begin position="190"/>
        <end position="210"/>
    </location>
</feature>
<dbReference type="InterPro" id="IPR015422">
    <property type="entry name" value="PyrdxlP-dep_Trfase_small"/>
</dbReference>
<dbReference type="Pfam" id="PF00563">
    <property type="entry name" value="EAL"/>
    <property type="match status" value="1"/>
</dbReference>
<dbReference type="PROSITE" id="PS50112">
    <property type="entry name" value="PAS"/>
    <property type="match status" value="1"/>
</dbReference>
<feature type="transmembrane region" description="Helical" evidence="2">
    <location>
        <begin position="290"/>
        <end position="312"/>
    </location>
</feature>
<dbReference type="Gene3D" id="3.30.450.20">
    <property type="entry name" value="PAS domain"/>
    <property type="match status" value="1"/>
</dbReference>
<keyword evidence="2" id="KW-1133">Transmembrane helix</keyword>
<organism evidence="6 7">
    <name type="scientific">Streptomyces globisporus</name>
    <dbReference type="NCBI Taxonomy" id="1908"/>
    <lineage>
        <taxon>Bacteria</taxon>
        <taxon>Bacillati</taxon>
        <taxon>Actinomycetota</taxon>
        <taxon>Actinomycetes</taxon>
        <taxon>Kitasatosporales</taxon>
        <taxon>Streptomycetaceae</taxon>
        <taxon>Streptomyces</taxon>
    </lineage>
</organism>
<dbReference type="InterPro" id="IPR035965">
    <property type="entry name" value="PAS-like_dom_sf"/>
</dbReference>
<dbReference type="EMBL" id="CAKXYP010000028">
    <property type="protein sequence ID" value="CAH9419873.1"/>
    <property type="molecule type" value="Genomic_DNA"/>
</dbReference>
<accession>A0ABN8VBU0</accession>
<keyword evidence="7" id="KW-1185">Reference proteome</keyword>
<dbReference type="Gene3D" id="3.20.20.450">
    <property type="entry name" value="EAL domain"/>
    <property type="match status" value="1"/>
</dbReference>
<dbReference type="PANTHER" id="PTHR44757:SF2">
    <property type="entry name" value="BIOFILM ARCHITECTURE MAINTENANCE PROTEIN MBAA"/>
    <property type="match status" value="1"/>
</dbReference>
<feature type="domain" description="GGDEF" evidence="5">
    <location>
        <begin position="646"/>
        <end position="778"/>
    </location>
</feature>
<feature type="compositionally biased region" description="Basic and acidic residues" evidence="1">
    <location>
        <begin position="1045"/>
        <end position="1054"/>
    </location>
</feature>
<dbReference type="Gene3D" id="3.90.1150.10">
    <property type="entry name" value="Aspartate Aminotransferase, domain 1"/>
    <property type="match status" value="1"/>
</dbReference>
<comment type="caution">
    <text evidence="6">The sequence shown here is derived from an EMBL/GenBank/DDBJ whole genome shotgun (WGS) entry which is preliminary data.</text>
</comment>
<dbReference type="InterPro" id="IPR052155">
    <property type="entry name" value="Biofilm_reg_signaling"/>
</dbReference>
<dbReference type="Gene3D" id="3.40.640.10">
    <property type="entry name" value="Type I PLP-dependent aspartate aminotransferase-like (Major domain)"/>
    <property type="match status" value="1"/>
</dbReference>
<dbReference type="SMART" id="SM00091">
    <property type="entry name" value="PAS"/>
    <property type="match status" value="1"/>
</dbReference>
<dbReference type="InterPro" id="IPR015424">
    <property type="entry name" value="PyrdxlP-dep_Trfase"/>
</dbReference>
<dbReference type="InterPro" id="IPR000014">
    <property type="entry name" value="PAS"/>
</dbReference>
<gene>
    <name evidence="6" type="ORF">SGL43_06929</name>
</gene>
<feature type="domain" description="PAS" evidence="3">
    <location>
        <begin position="492"/>
        <end position="528"/>
    </location>
</feature>
<dbReference type="InterPro" id="IPR035919">
    <property type="entry name" value="EAL_sf"/>
</dbReference>
<feature type="transmembrane region" description="Helical" evidence="2">
    <location>
        <begin position="7"/>
        <end position="25"/>
    </location>
</feature>
<dbReference type="SMART" id="SM00052">
    <property type="entry name" value="EAL"/>
    <property type="match status" value="1"/>
</dbReference>
<keyword evidence="2" id="KW-0472">Membrane</keyword>
<dbReference type="InterPro" id="IPR043128">
    <property type="entry name" value="Rev_trsase/Diguanyl_cyclase"/>
</dbReference>
<proteinExistence type="predicted"/>
<feature type="region of interest" description="Disordered" evidence="1">
    <location>
        <begin position="1036"/>
        <end position="1079"/>
    </location>
</feature>
<dbReference type="Pfam" id="PF00990">
    <property type="entry name" value="GGDEF"/>
    <property type="match status" value="1"/>
</dbReference>
<dbReference type="InterPro" id="IPR015421">
    <property type="entry name" value="PyrdxlP-dep_Trfase_major"/>
</dbReference>
<dbReference type="PROSITE" id="PS50887">
    <property type="entry name" value="GGDEF"/>
    <property type="match status" value="1"/>
</dbReference>
<dbReference type="SUPFAM" id="SSF53383">
    <property type="entry name" value="PLP-dependent transferases"/>
    <property type="match status" value="1"/>
</dbReference>
<dbReference type="CDD" id="cd01949">
    <property type="entry name" value="GGDEF"/>
    <property type="match status" value="1"/>
</dbReference>
<dbReference type="PANTHER" id="PTHR44757">
    <property type="entry name" value="DIGUANYLATE CYCLASE DGCP"/>
    <property type="match status" value="1"/>
</dbReference>
<dbReference type="InterPro" id="IPR004839">
    <property type="entry name" value="Aminotransferase_I/II_large"/>
</dbReference>
<dbReference type="InterPro" id="IPR013656">
    <property type="entry name" value="PAS_4"/>
</dbReference>
<dbReference type="InterPro" id="IPR001633">
    <property type="entry name" value="EAL_dom"/>
</dbReference>
<dbReference type="Proteomes" id="UP001154015">
    <property type="component" value="Unassembled WGS sequence"/>
</dbReference>
<dbReference type="SUPFAM" id="SSF141868">
    <property type="entry name" value="EAL domain-like"/>
    <property type="match status" value="1"/>
</dbReference>
<dbReference type="InterPro" id="IPR000160">
    <property type="entry name" value="GGDEF_dom"/>
</dbReference>
<dbReference type="SUPFAM" id="SSF55073">
    <property type="entry name" value="Nucleotide cyclase"/>
    <property type="match status" value="1"/>
</dbReference>
<dbReference type="CDD" id="cd00130">
    <property type="entry name" value="PAS"/>
    <property type="match status" value="1"/>
</dbReference>
<reference evidence="6" key="1">
    <citation type="submission" date="2022-03" db="EMBL/GenBank/DDBJ databases">
        <authorList>
            <person name="Leyn A S."/>
        </authorList>
    </citation>
    <scope>NUCLEOTIDE SEQUENCE</scope>
    <source>
        <strain evidence="6">Streptomyces globisporus 4-3</strain>
    </source>
</reference>
<evidence type="ECO:0008006" key="8">
    <source>
        <dbReference type="Google" id="ProtNLM"/>
    </source>
</evidence>
<feature type="domain" description="EAL" evidence="4">
    <location>
        <begin position="787"/>
        <end position="1042"/>
    </location>
</feature>
<dbReference type="InterPro" id="IPR029787">
    <property type="entry name" value="Nucleotide_cyclase"/>
</dbReference>
<name>A0ABN8VBU0_STRGL</name>
<dbReference type="PROSITE" id="PS50883">
    <property type="entry name" value="EAL"/>
    <property type="match status" value="1"/>
</dbReference>
<feature type="transmembrane region" description="Helical" evidence="2">
    <location>
        <begin position="95"/>
        <end position="112"/>
    </location>
</feature>
<feature type="transmembrane region" description="Helical" evidence="2">
    <location>
        <begin position="31"/>
        <end position="50"/>
    </location>
</feature>
<dbReference type="NCBIfam" id="TIGR00229">
    <property type="entry name" value="sensory_box"/>
    <property type="match status" value="1"/>
</dbReference>
<evidence type="ECO:0000259" key="3">
    <source>
        <dbReference type="PROSITE" id="PS50112"/>
    </source>
</evidence>
<protein>
    <recommendedName>
        <fullName evidence="8">Aminotransferase class I/II-fold pyridoxal phosphate-dependent enzyme</fullName>
    </recommendedName>
</protein>
<dbReference type="Gene3D" id="3.30.70.270">
    <property type="match status" value="1"/>
</dbReference>
<evidence type="ECO:0000313" key="7">
    <source>
        <dbReference type="Proteomes" id="UP001154015"/>
    </source>
</evidence>
<dbReference type="SMART" id="SM00267">
    <property type="entry name" value="GGDEF"/>
    <property type="match status" value="1"/>
</dbReference>
<dbReference type="NCBIfam" id="TIGR00254">
    <property type="entry name" value="GGDEF"/>
    <property type="match status" value="1"/>
</dbReference>
<dbReference type="SUPFAM" id="SSF55785">
    <property type="entry name" value="PYP-like sensor domain (PAS domain)"/>
    <property type="match status" value="1"/>
</dbReference>
<feature type="region of interest" description="Disordered" evidence="1">
    <location>
        <begin position="367"/>
        <end position="400"/>
    </location>
</feature>
<dbReference type="CDD" id="cd01948">
    <property type="entry name" value="EAL"/>
    <property type="match status" value="1"/>
</dbReference>
<evidence type="ECO:0000256" key="2">
    <source>
        <dbReference type="SAM" id="Phobius"/>
    </source>
</evidence>
<feature type="transmembrane region" description="Helical" evidence="2">
    <location>
        <begin position="124"/>
        <end position="146"/>
    </location>
</feature>
<evidence type="ECO:0000259" key="5">
    <source>
        <dbReference type="PROSITE" id="PS50887"/>
    </source>
</evidence>
<sequence>MARNRALMVGFALIVAALTSGYLMWPAAHAPLWAMIGVAGVVAILVGVRVNRPDCRWPWWVLAAALLLFATGDTFYNVTEAYFSASNPFPSPADAFYLMTYPLFTVGLLGLVHNRMAGRDVPGMLDALIITAGLALPVWVFLVQPLTQADGLTWEQRAISIAYPLGDVLVLALLVRLLTLGSAPSRNRSLHLLVLGTLTLLCFDIAYGILQLSGTWQAGTVLDSGWVFFYTAWGMAALHPSMAELTTREHRQESLVPPTGRLFLLSGTVLIAPGILLYEGLRGRAEDASVIAAFSGILILLVILRLTGMIVAHRKAVAREVALRNAAASLLAAVSAQEITRCCDRTVDALFGSRPVEHASMLLSADDAQDTQADTRPGTPPVGRLRDTRTGQVPPGQPTELFTRRSRLMPISRLGPGISAALGRLSTVLVCPTVGSDRPDRPDSADVPGILLTAGPVKRLGEMRSSLEILASHAGLALGRVALRKEIIRQESEAYFRTLVRNASDVILIVASDNTVRYASPSARSVFGEVKLLGTTLHELMHECDRARAARLLAMVRNGKQGEAQDHWHIPNGNGTLEVEVSCRDLRQDHTVQGLVVTLRDVTEQRQLEHELTQRAFHDPLTGLPNRMLLLERIERALLRGRRESTLTCVLFIDLDDFKIVNDNMGHSAGDQLLNAVGVRLTETVRRTDTAARLGGDEFAVLMEGAKEPIDAELLAAQIVQSLNRPFRLPDGSVGISASVGVATAMDSADSEELLSHSDLALRAAKAGGKRQWRRFQTRLRVRMIEQHDLRASLDSAIVQKDFALRYQPVVDLRGGHIVGFEALARWPHARRGLVPPQQFIALAEETGHIMPLGTWVLGKATGDIAALQQAAGRDPPYVSVNVSARQFRDPDFLDEVCGVLTTPGLSPGSLQLELTETVMLRWDGQVESVMQSLKDLGVRIALDDFGTGFSSLRYLRELPIDVLKIDKSFIDEITTDSQQVALVEGIVHIADTLGLQVIAEGIEDAGQRDLLAHMGCRYGQGFLYARPMTARQSASLLQRPRRSWRTEASEPHRGTARRGSVGPVEDPSAGEGSSTMPDITTSIMKARRDQRLSDLEHLRRTSPMSDAVLDEVQGRHIRCGDRWLIDFASCNYLGFDCDPEIIGAIEPAVRRWGTHPSWSRLLGSPRIYPEIEERLAALLEAPDTLLLPTATLIHASVIPVLAGSGHVFVEATAHRTVYDGCVAARGQGATLQRFRGDRPDQLDAQLGAVPPGSTRLVCLDGVNSMSGNIPDVPRLAAICRNRGATLYLDDTHGFGIVGERRGDELCPYGARGNSVVRHTGETYDDIVLVGGFSKAYSSLLAFLALPTPLKDLLKIAAGPYLYSGPSPTASLATTLAGLQVNERRGDAIRADVYRKTAKVLDHVHGLGMATPNTDGLPIVEIVLSDASDLDAVADFLWDSGIYVTLAAYPLVPRDRVGFRVQITALNSDDDIDRLNTALTALCERFAVLRPAS</sequence>
<evidence type="ECO:0000256" key="1">
    <source>
        <dbReference type="SAM" id="MobiDB-lite"/>
    </source>
</evidence>
<evidence type="ECO:0000313" key="6">
    <source>
        <dbReference type="EMBL" id="CAH9419873.1"/>
    </source>
</evidence>